<feature type="non-terminal residue" evidence="1">
    <location>
        <position position="1"/>
    </location>
</feature>
<dbReference type="Proteomes" id="UP000307440">
    <property type="component" value="Unassembled WGS sequence"/>
</dbReference>
<organism evidence="1 2">
    <name type="scientific">Coprinopsis marcescibilis</name>
    <name type="common">Agaric fungus</name>
    <name type="synonym">Psathyrella marcescibilis</name>
    <dbReference type="NCBI Taxonomy" id="230819"/>
    <lineage>
        <taxon>Eukaryota</taxon>
        <taxon>Fungi</taxon>
        <taxon>Dikarya</taxon>
        <taxon>Basidiomycota</taxon>
        <taxon>Agaricomycotina</taxon>
        <taxon>Agaricomycetes</taxon>
        <taxon>Agaricomycetidae</taxon>
        <taxon>Agaricales</taxon>
        <taxon>Agaricineae</taxon>
        <taxon>Psathyrellaceae</taxon>
        <taxon>Coprinopsis</taxon>
    </lineage>
</organism>
<evidence type="ECO:0000313" key="1">
    <source>
        <dbReference type="EMBL" id="TFK16931.1"/>
    </source>
</evidence>
<dbReference type="SUPFAM" id="SSF56672">
    <property type="entry name" value="DNA/RNA polymerases"/>
    <property type="match status" value="1"/>
</dbReference>
<proteinExistence type="predicted"/>
<protein>
    <submittedName>
        <fullName evidence="1">Uncharacterized protein</fullName>
    </submittedName>
</protein>
<accession>A0A5C3KAD4</accession>
<feature type="non-terminal residue" evidence="1">
    <location>
        <position position="77"/>
    </location>
</feature>
<sequence length="77" mass="8670">GTFETIPENPGIRRFIWEHLQDVARVVQRFVAVGATFSGPKAQLCVPEAVIVGHLCTYDGRRPLQSRVQKIIDWPTP</sequence>
<name>A0A5C3KAD4_COPMA</name>
<dbReference type="OrthoDB" id="3186349at2759"/>
<evidence type="ECO:0000313" key="2">
    <source>
        <dbReference type="Proteomes" id="UP000307440"/>
    </source>
</evidence>
<dbReference type="InterPro" id="IPR043502">
    <property type="entry name" value="DNA/RNA_pol_sf"/>
</dbReference>
<dbReference type="EMBL" id="ML210603">
    <property type="protein sequence ID" value="TFK16931.1"/>
    <property type="molecule type" value="Genomic_DNA"/>
</dbReference>
<dbReference type="AlphaFoldDB" id="A0A5C3KAD4"/>
<gene>
    <name evidence="1" type="ORF">FA15DRAFT_548837</name>
</gene>
<keyword evidence="2" id="KW-1185">Reference proteome</keyword>
<dbReference type="STRING" id="230819.A0A5C3KAD4"/>
<reference evidence="1 2" key="1">
    <citation type="journal article" date="2019" name="Nat. Ecol. Evol.">
        <title>Megaphylogeny resolves global patterns of mushroom evolution.</title>
        <authorList>
            <person name="Varga T."/>
            <person name="Krizsan K."/>
            <person name="Foldi C."/>
            <person name="Dima B."/>
            <person name="Sanchez-Garcia M."/>
            <person name="Sanchez-Ramirez S."/>
            <person name="Szollosi G.J."/>
            <person name="Szarkandi J.G."/>
            <person name="Papp V."/>
            <person name="Albert L."/>
            <person name="Andreopoulos W."/>
            <person name="Angelini C."/>
            <person name="Antonin V."/>
            <person name="Barry K.W."/>
            <person name="Bougher N.L."/>
            <person name="Buchanan P."/>
            <person name="Buyck B."/>
            <person name="Bense V."/>
            <person name="Catcheside P."/>
            <person name="Chovatia M."/>
            <person name="Cooper J."/>
            <person name="Damon W."/>
            <person name="Desjardin D."/>
            <person name="Finy P."/>
            <person name="Geml J."/>
            <person name="Haridas S."/>
            <person name="Hughes K."/>
            <person name="Justo A."/>
            <person name="Karasinski D."/>
            <person name="Kautmanova I."/>
            <person name="Kiss B."/>
            <person name="Kocsube S."/>
            <person name="Kotiranta H."/>
            <person name="LaButti K.M."/>
            <person name="Lechner B.E."/>
            <person name="Liimatainen K."/>
            <person name="Lipzen A."/>
            <person name="Lukacs Z."/>
            <person name="Mihaltcheva S."/>
            <person name="Morgado L.N."/>
            <person name="Niskanen T."/>
            <person name="Noordeloos M.E."/>
            <person name="Ohm R.A."/>
            <person name="Ortiz-Santana B."/>
            <person name="Ovrebo C."/>
            <person name="Racz N."/>
            <person name="Riley R."/>
            <person name="Savchenko A."/>
            <person name="Shiryaev A."/>
            <person name="Soop K."/>
            <person name="Spirin V."/>
            <person name="Szebenyi C."/>
            <person name="Tomsovsky M."/>
            <person name="Tulloss R.E."/>
            <person name="Uehling J."/>
            <person name="Grigoriev I.V."/>
            <person name="Vagvolgyi C."/>
            <person name="Papp T."/>
            <person name="Martin F.M."/>
            <person name="Miettinen O."/>
            <person name="Hibbett D.S."/>
            <person name="Nagy L.G."/>
        </authorList>
    </citation>
    <scope>NUCLEOTIDE SEQUENCE [LARGE SCALE GENOMIC DNA]</scope>
    <source>
        <strain evidence="1 2">CBS 121175</strain>
    </source>
</reference>